<dbReference type="AlphaFoldDB" id="A0A1B2HQB9"/>
<evidence type="ECO:0008006" key="3">
    <source>
        <dbReference type="Google" id="ProtNLM"/>
    </source>
</evidence>
<name>A0A1B2HQB9_9PSEU</name>
<protein>
    <recommendedName>
        <fullName evidence="3">NYN domain-containing protein</fullName>
    </recommendedName>
</protein>
<sequence length="151" mass="16495">MDATDKVLLIDVENAVGPNQPRPRVLRTRVSALVAAAGPVHHVMASYSHQDAHEDFTLSVLAELGVAAWRVPRHANAAEHALLCHARYAHQQGCRSFAVASADRAFTALGDYGDFEVLIWEDQPVSARLQTCARQVVRVPRPVLTPVCAVR</sequence>
<dbReference type="Proteomes" id="UP000093053">
    <property type="component" value="Chromosome"/>
</dbReference>
<gene>
    <name evidence="1" type="ORF">BBK82_31480</name>
</gene>
<dbReference type="RefSeq" id="WP_065918233.1">
    <property type="nucleotide sequence ID" value="NZ_CP016793.1"/>
</dbReference>
<dbReference type="OrthoDB" id="3700991at2"/>
<evidence type="ECO:0000313" key="1">
    <source>
        <dbReference type="EMBL" id="ANZ39892.1"/>
    </source>
</evidence>
<reference evidence="1 2" key="1">
    <citation type="submission" date="2016-07" db="EMBL/GenBank/DDBJ databases">
        <title>Complete genome sequence of the Lentzea guizhouensis DHS C013.</title>
        <authorList>
            <person name="Cao C."/>
        </authorList>
    </citation>
    <scope>NUCLEOTIDE SEQUENCE [LARGE SCALE GENOMIC DNA]</scope>
    <source>
        <strain evidence="1 2">DHS C013</strain>
    </source>
</reference>
<evidence type="ECO:0000313" key="2">
    <source>
        <dbReference type="Proteomes" id="UP000093053"/>
    </source>
</evidence>
<dbReference type="KEGG" id="led:BBK82_31480"/>
<organism evidence="1 2">
    <name type="scientific">Lentzea guizhouensis</name>
    <dbReference type="NCBI Taxonomy" id="1586287"/>
    <lineage>
        <taxon>Bacteria</taxon>
        <taxon>Bacillati</taxon>
        <taxon>Actinomycetota</taxon>
        <taxon>Actinomycetes</taxon>
        <taxon>Pseudonocardiales</taxon>
        <taxon>Pseudonocardiaceae</taxon>
        <taxon>Lentzea</taxon>
    </lineage>
</organism>
<dbReference type="EMBL" id="CP016793">
    <property type="protein sequence ID" value="ANZ39892.1"/>
    <property type="molecule type" value="Genomic_DNA"/>
</dbReference>
<accession>A0A1B2HQB9</accession>
<keyword evidence="2" id="KW-1185">Reference proteome</keyword>
<proteinExistence type="predicted"/>